<keyword evidence="1" id="KW-0732">Signal</keyword>
<comment type="caution">
    <text evidence="2">The sequence shown here is derived from an EMBL/GenBank/DDBJ whole genome shotgun (WGS) entry which is preliminary data.</text>
</comment>
<dbReference type="Pfam" id="PF11301">
    <property type="entry name" value="DUF3103"/>
    <property type="match status" value="1"/>
</dbReference>
<keyword evidence="3" id="KW-1185">Reference proteome</keyword>
<dbReference type="InterPro" id="IPR021452">
    <property type="entry name" value="DUF3103"/>
</dbReference>
<dbReference type="Proteomes" id="UP000295645">
    <property type="component" value="Unassembled WGS sequence"/>
</dbReference>
<protein>
    <submittedName>
        <fullName evidence="2">DUF3103 family protein</fullName>
    </submittedName>
</protein>
<dbReference type="RefSeq" id="WP_165973508.1">
    <property type="nucleotide sequence ID" value="NZ_SMCS01000002.1"/>
</dbReference>
<gene>
    <name evidence="2" type="ORF">EC912_10275</name>
</gene>
<proteinExistence type="predicted"/>
<feature type="chain" id="PRO_5020264071" evidence="1">
    <location>
        <begin position="25"/>
        <end position="385"/>
    </location>
</feature>
<sequence>MKWNTHKKLLATALALCLSAPLLAAPDTANPVAAATRDAAQTVAGMLGEPAFDRLLGTRLLAGPAQLHDLVSRYQNEHGISDATRHLREADRQALHAKGLDGMLAGAFEVRLVLPAGSTGVPQDLSTLLVAAAPQGERDDSHHVKAYDASGKVEILDVDAGIDRPLLVVDINGDETLRAGLEVVSAALQDAGLQSPGSPVSRARAASKATGDLTKLTSLRLEWDHERDGLGPDAEVFALVMGINKAGTGAEISPVPLRWVDHDKVTYESNFPIVVWDDYSIDAVNIQLWEDDGDTNFQEIAVNLVKAGTAALASNPGTAPYALIGKISEAVIGALSKEYFFNKPDYVDEFHLIRRGKNYDGVKGVVKLEPDQRNNATASFKYEGQ</sequence>
<evidence type="ECO:0000313" key="3">
    <source>
        <dbReference type="Proteomes" id="UP000295645"/>
    </source>
</evidence>
<evidence type="ECO:0000313" key="2">
    <source>
        <dbReference type="EMBL" id="TCV95731.1"/>
    </source>
</evidence>
<feature type="signal peptide" evidence="1">
    <location>
        <begin position="1"/>
        <end position="24"/>
    </location>
</feature>
<reference evidence="2 3" key="1">
    <citation type="submission" date="2019-03" db="EMBL/GenBank/DDBJ databases">
        <title>Above-ground endophytic microbial communities from plants in different locations in the United States.</title>
        <authorList>
            <person name="Frank C."/>
        </authorList>
    </citation>
    <scope>NUCLEOTIDE SEQUENCE [LARGE SCALE GENOMIC DNA]</scope>
    <source>
        <strain evidence="2 3">LP_13_YM</strain>
    </source>
</reference>
<evidence type="ECO:0000256" key="1">
    <source>
        <dbReference type="SAM" id="SignalP"/>
    </source>
</evidence>
<accession>A0A4R3YT80</accession>
<name>A0A4R3YT80_9GAMM</name>
<dbReference type="AlphaFoldDB" id="A0A4R3YT80"/>
<organism evidence="2 3">
    <name type="scientific">Luteibacter rhizovicinus</name>
    <dbReference type="NCBI Taxonomy" id="242606"/>
    <lineage>
        <taxon>Bacteria</taxon>
        <taxon>Pseudomonadati</taxon>
        <taxon>Pseudomonadota</taxon>
        <taxon>Gammaproteobacteria</taxon>
        <taxon>Lysobacterales</taxon>
        <taxon>Rhodanobacteraceae</taxon>
        <taxon>Luteibacter</taxon>
    </lineage>
</organism>
<dbReference type="EMBL" id="SMCS01000002">
    <property type="protein sequence ID" value="TCV95731.1"/>
    <property type="molecule type" value="Genomic_DNA"/>
</dbReference>